<evidence type="ECO:0000256" key="1">
    <source>
        <dbReference type="SAM" id="Phobius"/>
    </source>
</evidence>
<dbReference type="OrthoDB" id="408373at2759"/>
<evidence type="ECO:0000259" key="2">
    <source>
        <dbReference type="Pfam" id="PF00561"/>
    </source>
</evidence>
<keyword evidence="1" id="KW-0812">Transmembrane</keyword>
<organism evidence="3 4">
    <name type="scientific">Antrodiella citrinella</name>
    <dbReference type="NCBI Taxonomy" id="2447956"/>
    <lineage>
        <taxon>Eukaryota</taxon>
        <taxon>Fungi</taxon>
        <taxon>Dikarya</taxon>
        <taxon>Basidiomycota</taxon>
        <taxon>Agaricomycotina</taxon>
        <taxon>Agaricomycetes</taxon>
        <taxon>Polyporales</taxon>
        <taxon>Steccherinaceae</taxon>
        <taxon>Antrodiella</taxon>
    </lineage>
</organism>
<name>A0A4S4MWV7_9APHY</name>
<dbReference type="Proteomes" id="UP000308730">
    <property type="component" value="Unassembled WGS sequence"/>
</dbReference>
<keyword evidence="4" id="KW-1185">Reference proteome</keyword>
<comment type="caution">
    <text evidence="3">The sequence shown here is derived from an EMBL/GenBank/DDBJ whole genome shotgun (WGS) entry which is preliminary data.</text>
</comment>
<dbReference type="InterPro" id="IPR000073">
    <property type="entry name" value="AB_hydrolase_1"/>
</dbReference>
<gene>
    <name evidence="3" type="ORF">EUX98_g4385</name>
</gene>
<proteinExistence type="predicted"/>
<keyword evidence="1" id="KW-1133">Transmembrane helix</keyword>
<dbReference type="SUPFAM" id="SSF53474">
    <property type="entry name" value="alpha/beta-Hydrolases"/>
    <property type="match status" value="1"/>
</dbReference>
<reference evidence="3 4" key="1">
    <citation type="submission" date="2019-02" db="EMBL/GenBank/DDBJ databases">
        <title>Genome sequencing of the rare red list fungi Antrodiella citrinella (Flaviporus citrinellus).</title>
        <authorList>
            <person name="Buettner E."/>
            <person name="Kellner H."/>
        </authorList>
    </citation>
    <scope>NUCLEOTIDE SEQUENCE [LARGE SCALE GENOMIC DNA]</scope>
    <source>
        <strain evidence="3 4">DSM 108506</strain>
    </source>
</reference>
<keyword evidence="1" id="KW-0472">Membrane</keyword>
<dbReference type="InterPro" id="IPR050228">
    <property type="entry name" value="Carboxylesterase_BioH"/>
</dbReference>
<feature type="domain" description="AB hydrolase-1" evidence="2">
    <location>
        <begin position="88"/>
        <end position="321"/>
    </location>
</feature>
<dbReference type="Pfam" id="PF00561">
    <property type="entry name" value="Abhydrolase_1"/>
    <property type="match status" value="1"/>
</dbReference>
<dbReference type="EMBL" id="SGPM01000107">
    <property type="protein sequence ID" value="THH29791.1"/>
    <property type="molecule type" value="Genomic_DNA"/>
</dbReference>
<sequence length="342" mass="37763">MTHSSSLSFQCGTLTLLIIPAVTLLVYFLTVFPHSPAELVVQPSLSSLPKDVRSWQIYAEDFFQGGAYVNFPYGRVRYWMLGPEDGTRIVLIHGLSVPAIIWQDVAPQLAAKGYRVLLYDLYGRGYSDAPKMTYDTNLYVTQLALLMQYTGWDKTHVVGLSMGGAIGAAFCDQFPYLVSGKLALLASTGIVDSNDLSRTSKFLSSPIMQTITSSYPFRLYLRHLANNATTIDDPIAELVRIQSAHLPGYNKAIASSIREGPIRSLAPTFASLGRNTRKRGGRILLIWGTRDNVVPYQYAARMQALVSNAELITIEGAKHDLTLSHGAEIVQHLLRFLGTEDT</sequence>
<evidence type="ECO:0000313" key="4">
    <source>
        <dbReference type="Proteomes" id="UP000308730"/>
    </source>
</evidence>
<dbReference type="InterPro" id="IPR029058">
    <property type="entry name" value="AB_hydrolase_fold"/>
</dbReference>
<dbReference type="AlphaFoldDB" id="A0A4S4MWV7"/>
<dbReference type="PRINTS" id="PR00111">
    <property type="entry name" value="ABHYDROLASE"/>
</dbReference>
<dbReference type="PANTHER" id="PTHR43194:SF2">
    <property type="entry name" value="PEROXISOMAL MEMBRANE PROTEIN LPX1"/>
    <property type="match status" value="1"/>
</dbReference>
<accession>A0A4S4MWV7</accession>
<evidence type="ECO:0000313" key="3">
    <source>
        <dbReference type="EMBL" id="THH29791.1"/>
    </source>
</evidence>
<feature type="transmembrane region" description="Helical" evidence="1">
    <location>
        <begin position="7"/>
        <end position="29"/>
    </location>
</feature>
<dbReference type="PANTHER" id="PTHR43194">
    <property type="entry name" value="HYDROLASE ALPHA/BETA FOLD FAMILY"/>
    <property type="match status" value="1"/>
</dbReference>
<dbReference type="Gene3D" id="3.40.50.1820">
    <property type="entry name" value="alpha/beta hydrolase"/>
    <property type="match status" value="1"/>
</dbReference>
<protein>
    <recommendedName>
        <fullName evidence="2">AB hydrolase-1 domain-containing protein</fullName>
    </recommendedName>
</protein>